<sequence length="46" mass="5009">MTLHPPATPLVPASVDKLNTLSERILALTTCMEQPPETPDTVTHLQ</sequence>
<evidence type="ECO:0000313" key="1">
    <source>
        <dbReference type="EMBL" id="VVE86027.1"/>
    </source>
</evidence>
<protein>
    <submittedName>
        <fullName evidence="1">Uncharacterized protein</fullName>
    </submittedName>
</protein>
<organism evidence="1 2">
    <name type="scientific">Pandoraea sputorum</name>
    <dbReference type="NCBI Taxonomy" id="93222"/>
    <lineage>
        <taxon>Bacteria</taxon>
        <taxon>Pseudomonadati</taxon>
        <taxon>Pseudomonadota</taxon>
        <taxon>Betaproteobacteria</taxon>
        <taxon>Burkholderiales</taxon>
        <taxon>Burkholderiaceae</taxon>
        <taxon>Pandoraea</taxon>
    </lineage>
</organism>
<dbReference type="EMBL" id="CABPSR010000072">
    <property type="protein sequence ID" value="VVE86027.1"/>
    <property type="molecule type" value="Genomic_DNA"/>
</dbReference>
<accession>A0A5E5BL41</accession>
<reference evidence="1 2" key="1">
    <citation type="submission" date="2019-08" db="EMBL/GenBank/DDBJ databases">
        <authorList>
            <person name="Peeters C."/>
        </authorList>
    </citation>
    <scope>NUCLEOTIDE SEQUENCE [LARGE SCALE GENOMIC DNA]</scope>
    <source>
        <strain evidence="1 2">LMG 31121</strain>
    </source>
</reference>
<proteinExistence type="predicted"/>
<gene>
    <name evidence="1" type="ORF">PSP31121_05666</name>
</gene>
<dbReference type="Proteomes" id="UP000335538">
    <property type="component" value="Unassembled WGS sequence"/>
</dbReference>
<dbReference type="AlphaFoldDB" id="A0A5E5BL41"/>
<evidence type="ECO:0000313" key="2">
    <source>
        <dbReference type="Proteomes" id="UP000335538"/>
    </source>
</evidence>
<name>A0A5E5BL41_9BURK</name>